<dbReference type="Proteomes" id="UP001066276">
    <property type="component" value="Chromosome 12"/>
</dbReference>
<evidence type="ECO:0000313" key="2">
    <source>
        <dbReference type="EMBL" id="KAJ1082276.1"/>
    </source>
</evidence>
<reference evidence="2" key="1">
    <citation type="journal article" date="2022" name="bioRxiv">
        <title>Sequencing and chromosome-scale assembly of the giantPleurodeles waltlgenome.</title>
        <authorList>
            <person name="Brown T."/>
            <person name="Elewa A."/>
            <person name="Iarovenko S."/>
            <person name="Subramanian E."/>
            <person name="Araus A.J."/>
            <person name="Petzold A."/>
            <person name="Susuki M."/>
            <person name="Suzuki K.-i.T."/>
            <person name="Hayashi T."/>
            <person name="Toyoda A."/>
            <person name="Oliveira C."/>
            <person name="Osipova E."/>
            <person name="Leigh N.D."/>
            <person name="Simon A."/>
            <person name="Yun M.H."/>
        </authorList>
    </citation>
    <scope>NUCLEOTIDE SEQUENCE</scope>
    <source>
        <strain evidence="2">20211129_DDA</strain>
        <tissue evidence="2">Liver</tissue>
    </source>
</reference>
<dbReference type="Gene3D" id="3.30.70.1820">
    <property type="entry name" value="L1 transposable element, RRM domain"/>
    <property type="match status" value="1"/>
</dbReference>
<sequence>RRNNLRFLRVPKGWKKSDLKGFMVRLIKQEVNVEKSEVDIAKDIQRVHRVPAKMPSNRDRPRKILVSFQTYSLKEHILALALKKKSLSVNGSPFEIWSDLASVTLNKQWELGKRIDMLKKLGATAQLKCPASFRVIVNNKMYYFTDWKEVDELIRIIEK</sequence>
<comment type="caution">
    <text evidence="2">The sequence shown here is derived from an EMBL/GenBank/DDBJ whole genome shotgun (WGS) entry which is preliminary data.</text>
</comment>
<dbReference type="Pfam" id="PF02994">
    <property type="entry name" value="Transposase_22"/>
    <property type="match status" value="1"/>
</dbReference>
<evidence type="ECO:0000259" key="1">
    <source>
        <dbReference type="Pfam" id="PF02994"/>
    </source>
</evidence>
<protein>
    <recommendedName>
        <fullName evidence="1">L1 transposable element RRM domain-containing protein</fullName>
    </recommendedName>
</protein>
<keyword evidence="3" id="KW-1185">Reference proteome</keyword>
<dbReference type="InterPro" id="IPR004244">
    <property type="entry name" value="Transposase_22"/>
</dbReference>
<gene>
    <name evidence="2" type="ORF">NDU88_002444</name>
</gene>
<dbReference type="AlphaFoldDB" id="A0AAV7KS51"/>
<feature type="non-terminal residue" evidence="2">
    <location>
        <position position="159"/>
    </location>
</feature>
<evidence type="ECO:0000313" key="3">
    <source>
        <dbReference type="Proteomes" id="UP001066276"/>
    </source>
</evidence>
<dbReference type="EMBL" id="JANPWB010000016">
    <property type="protein sequence ID" value="KAJ1082276.1"/>
    <property type="molecule type" value="Genomic_DNA"/>
</dbReference>
<organism evidence="2 3">
    <name type="scientific">Pleurodeles waltl</name>
    <name type="common">Iberian ribbed newt</name>
    <dbReference type="NCBI Taxonomy" id="8319"/>
    <lineage>
        <taxon>Eukaryota</taxon>
        <taxon>Metazoa</taxon>
        <taxon>Chordata</taxon>
        <taxon>Craniata</taxon>
        <taxon>Vertebrata</taxon>
        <taxon>Euteleostomi</taxon>
        <taxon>Amphibia</taxon>
        <taxon>Batrachia</taxon>
        <taxon>Caudata</taxon>
        <taxon>Salamandroidea</taxon>
        <taxon>Salamandridae</taxon>
        <taxon>Pleurodelinae</taxon>
        <taxon>Pleurodeles</taxon>
    </lineage>
</organism>
<dbReference type="PANTHER" id="PTHR11505">
    <property type="entry name" value="L1 TRANSPOSABLE ELEMENT-RELATED"/>
    <property type="match status" value="1"/>
</dbReference>
<feature type="non-terminal residue" evidence="2">
    <location>
        <position position="1"/>
    </location>
</feature>
<accession>A0AAV7KS51</accession>
<dbReference type="InterPro" id="IPR043636">
    <property type="entry name" value="L1_RRM_dom"/>
</dbReference>
<feature type="domain" description="L1 transposable element RRM" evidence="1">
    <location>
        <begin position="3"/>
        <end position="97"/>
    </location>
</feature>
<name>A0AAV7KS51_PLEWA</name>
<proteinExistence type="predicted"/>